<accession>A0A1F5SLL5</accession>
<sequence>MEEEITMGQVRELFEQSKEKNGHRRINRQNAQAFLRNPDRFNTGKFEPRKPDVYSITVDYDKGIEKMIDAGCYSHVSIDCLNQDDGNYNRVVENLYETNITTMKAAENKAGKTTITVELINPNKVVSSDDFLCYLKENGLRPASLPEFLSFLSSHHELPVGTSVIACLDSFMHEDYSSEGEEDRLTFCAVRSGWDSRMLRAVDYYENWSQDTNFLAVRESVQAPQPLKTFLLFEEIHDPTVPGPDPRKILATIQATDEKAAAAHLGGEYIRFLGPLDNGPSILLPRKLFKPCGKYRTRDMMEFRQDGLYICIDARCAEHYIRIEEVPNIIAS</sequence>
<reference evidence="1 2" key="1">
    <citation type="journal article" date="2016" name="Nat. Commun.">
        <title>Thousands of microbial genomes shed light on interconnected biogeochemical processes in an aquifer system.</title>
        <authorList>
            <person name="Anantharaman K."/>
            <person name="Brown C.T."/>
            <person name="Hug L.A."/>
            <person name="Sharon I."/>
            <person name="Castelle C.J."/>
            <person name="Probst A.J."/>
            <person name="Thomas B.C."/>
            <person name="Singh A."/>
            <person name="Wilkins M.J."/>
            <person name="Karaoz U."/>
            <person name="Brodie E.L."/>
            <person name="Williams K.H."/>
            <person name="Hubbard S.S."/>
            <person name="Banfield J.F."/>
        </authorList>
    </citation>
    <scope>NUCLEOTIDE SEQUENCE [LARGE SCALE GENOMIC DNA]</scope>
</reference>
<gene>
    <name evidence="1" type="ORF">A2227_01875</name>
</gene>
<dbReference type="Proteomes" id="UP000178367">
    <property type="component" value="Unassembled WGS sequence"/>
</dbReference>
<proteinExistence type="predicted"/>
<dbReference type="EMBL" id="MFGB01000007">
    <property type="protein sequence ID" value="OGF27572.1"/>
    <property type="molecule type" value="Genomic_DNA"/>
</dbReference>
<organism evidence="1 2">
    <name type="scientific">Candidatus Falkowbacteria bacterium RIFOXYA2_FULL_47_19</name>
    <dbReference type="NCBI Taxonomy" id="1797994"/>
    <lineage>
        <taxon>Bacteria</taxon>
        <taxon>Candidatus Falkowiibacteriota</taxon>
    </lineage>
</organism>
<name>A0A1F5SLL5_9BACT</name>
<evidence type="ECO:0000313" key="1">
    <source>
        <dbReference type="EMBL" id="OGF27572.1"/>
    </source>
</evidence>
<dbReference type="STRING" id="1797994.A2227_01875"/>
<dbReference type="AlphaFoldDB" id="A0A1F5SLL5"/>
<comment type="caution">
    <text evidence="1">The sequence shown here is derived from an EMBL/GenBank/DDBJ whole genome shotgun (WGS) entry which is preliminary data.</text>
</comment>
<protein>
    <submittedName>
        <fullName evidence="1">Uncharacterized protein</fullName>
    </submittedName>
</protein>
<evidence type="ECO:0000313" key="2">
    <source>
        <dbReference type="Proteomes" id="UP000178367"/>
    </source>
</evidence>